<dbReference type="EMBL" id="FNFB01000023">
    <property type="protein sequence ID" value="SDL54618.1"/>
    <property type="molecule type" value="Genomic_DNA"/>
</dbReference>
<evidence type="ECO:0000313" key="7">
    <source>
        <dbReference type="EMBL" id="SDL54618.1"/>
    </source>
</evidence>
<keyword evidence="4 6" id="KW-0472">Membrane</keyword>
<dbReference type="RefSeq" id="WP_090771133.1">
    <property type="nucleotide sequence ID" value="NZ_FNFB01000023.1"/>
</dbReference>
<evidence type="ECO:0000313" key="8">
    <source>
        <dbReference type="Proteomes" id="UP000198683"/>
    </source>
</evidence>
<feature type="transmembrane region" description="Helical" evidence="6">
    <location>
        <begin position="46"/>
        <end position="65"/>
    </location>
</feature>
<evidence type="ECO:0000256" key="2">
    <source>
        <dbReference type="ARBA" id="ARBA00022692"/>
    </source>
</evidence>
<reference evidence="7 8" key="1">
    <citation type="submission" date="2016-10" db="EMBL/GenBank/DDBJ databases">
        <authorList>
            <person name="de Groot N.N."/>
        </authorList>
    </citation>
    <scope>NUCLEOTIDE SEQUENCE [LARGE SCALE GENOMIC DNA]</scope>
    <source>
        <strain evidence="7 8">CGMCC 4.5681</strain>
    </source>
</reference>
<dbReference type="GO" id="GO:0016020">
    <property type="term" value="C:membrane"/>
    <property type="evidence" value="ECO:0007669"/>
    <property type="project" value="UniProtKB-SubCell"/>
</dbReference>
<dbReference type="PANTHER" id="PTHR30168:SF0">
    <property type="entry name" value="INNER MEMBRANE PROTEIN"/>
    <property type="match status" value="1"/>
</dbReference>
<organism evidence="7 8">
    <name type="scientific">Nonomuraea maritima</name>
    <dbReference type="NCBI Taxonomy" id="683260"/>
    <lineage>
        <taxon>Bacteria</taxon>
        <taxon>Bacillati</taxon>
        <taxon>Actinomycetota</taxon>
        <taxon>Actinomycetes</taxon>
        <taxon>Streptosporangiales</taxon>
        <taxon>Streptosporangiaceae</taxon>
        <taxon>Nonomuraea</taxon>
    </lineage>
</organism>
<name>A0A1G9KY13_9ACTN</name>
<feature type="region of interest" description="Disordered" evidence="5">
    <location>
        <begin position="1"/>
        <end position="30"/>
    </location>
</feature>
<accession>A0A1G9KY13</accession>
<keyword evidence="2 6" id="KW-0812">Transmembrane</keyword>
<dbReference type="STRING" id="683260.SAMN05421874_123105"/>
<keyword evidence="3 6" id="KW-1133">Transmembrane helix</keyword>
<keyword evidence="8" id="KW-1185">Reference proteome</keyword>
<dbReference type="InterPro" id="IPR007343">
    <property type="entry name" value="Uncharacterised_pept_Zn_put"/>
</dbReference>
<feature type="region of interest" description="Disordered" evidence="5">
    <location>
        <begin position="68"/>
        <end position="101"/>
    </location>
</feature>
<dbReference type="Pfam" id="PF04228">
    <property type="entry name" value="Zn_peptidase"/>
    <property type="match status" value="1"/>
</dbReference>
<gene>
    <name evidence="7" type="ORF">SAMN05421874_123105</name>
</gene>
<evidence type="ECO:0008006" key="9">
    <source>
        <dbReference type="Google" id="ProtNLM"/>
    </source>
</evidence>
<protein>
    <recommendedName>
        <fullName evidence="9">Neutral zinc metallopeptidase</fullName>
    </recommendedName>
</protein>
<sequence length="317" mass="33830">MQFDDDAPLDPSQVEDARASGRRPRGGPGGMPGGCMLPIGGKGGCLLVLLAVAGLFLFGLVPSPFTGDQSGQQGGGRLPSPPPTTAPTPSGNLAERCRTGADADQSEDCRIVGTVNSIQSYWRQELAERDGVTYTPARTVLFSRKVSTACGFAATSAGPFYCPTDRKVYLDLSFFDTLQRDFGAEGGPFAQAYVIAHEYGHHVQNVLGVMKKVDPEGRPGAGSPAVRLELQADCYAGVWAHNAVRTGFYEEPFTKSDIQQALNAAAAVGDDTIQRRTSGRVTPDAFTHGTSEQRTRWFNVGYETGDPKRCDTFTGVI</sequence>
<evidence type="ECO:0000256" key="1">
    <source>
        <dbReference type="ARBA" id="ARBA00004167"/>
    </source>
</evidence>
<evidence type="ECO:0000256" key="3">
    <source>
        <dbReference type="ARBA" id="ARBA00022989"/>
    </source>
</evidence>
<dbReference type="AlphaFoldDB" id="A0A1G9KY13"/>
<evidence type="ECO:0000256" key="6">
    <source>
        <dbReference type="SAM" id="Phobius"/>
    </source>
</evidence>
<dbReference type="PANTHER" id="PTHR30168">
    <property type="entry name" value="PUTATIVE MEMBRANE PROTEIN YPFJ"/>
    <property type="match status" value="1"/>
</dbReference>
<dbReference type="Proteomes" id="UP000198683">
    <property type="component" value="Unassembled WGS sequence"/>
</dbReference>
<comment type="subcellular location">
    <subcellularLocation>
        <location evidence="1">Membrane</location>
        <topology evidence="1">Single-pass membrane protein</topology>
    </subcellularLocation>
</comment>
<evidence type="ECO:0000256" key="5">
    <source>
        <dbReference type="SAM" id="MobiDB-lite"/>
    </source>
</evidence>
<evidence type="ECO:0000256" key="4">
    <source>
        <dbReference type="ARBA" id="ARBA00023136"/>
    </source>
</evidence>
<proteinExistence type="predicted"/>
<dbReference type="OrthoDB" id="9774900at2"/>